<dbReference type="EMBL" id="JAZHXI010000004">
    <property type="protein sequence ID" value="KAL2072277.1"/>
    <property type="molecule type" value="Genomic_DNA"/>
</dbReference>
<keyword evidence="3" id="KW-1185">Reference proteome</keyword>
<proteinExistence type="predicted"/>
<evidence type="ECO:0000256" key="1">
    <source>
        <dbReference type="SAM" id="MobiDB-lite"/>
    </source>
</evidence>
<gene>
    <name evidence="2" type="ORF">VTL71DRAFT_11620</name>
</gene>
<feature type="compositionally biased region" description="Polar residues" evidence="1">
    <location>
        <begin position="72"/>
        <end position="85"/>
    </location>
</feature>
<evidence type="ECO:0000313" key="3">
    <source>
        <dbReference type="Proteomes" id="UP001595075"/>
    </source>
</evidence>
<feature type="compositionally biased region" description="Basic and acidic residues" evidence="1">
    <location>
        <begin position="105"/>
        <end position="117"/>
    </location>
</feature>
<evidence type="ECO:0000313" key="2">
    <source>
        <dbReference type="EMBL" id="KAL2072277.1"/>
    </source>
</evidence>
<reference evidence="2 3" key="1">
    <citation type="journal article" date="2024" name="Commun. Biol.">
        <title>Comparative genomic analysis of thermophilic fungi reveals convergent evolutionary adaptations and gene losses.</title>
        <authorList>
            <person name="Steindorff A.S."/>
            <person name="Aguilar-Pontes M.V."/>
            <person name="Robinson A.J."/>
            <person name="Andreopoulos B."/>
            <person name="LaButti K."/>
            <person name="Kuo A."/>
            <person name="Mondo S."/>
            <person name="Riley R."/>
            <person name="Otillar R."/>
            <person name="Haridas S."/>
            <person name="Lipzen A."/>
            <person name="Grimwood J."/>
            <person name="Schmutz J."/>
            <person name="Clum A."/>
            <person name="Reid I.D."/>
            <person name="Moisan M.C."/>
            <person name="Butler G."/>
            <person name="Nguyen T.T.M."/>
            <person name="Dewar K."/>
            <person name="Conant G."/>
            <person name="Drula E."/>
            <person name="Henrissat B."/>
            <person name="Hansel C."/>
            <person name="Singer S."/>
            <person name="Hutchinson M.I."/>
            <person name="de Vries R.P."/>
            <person name="Natvig D.O."/>
            <person name="Powell A.J."/>
            <person name="Tsang A."/>
            <person name="Grigoriev I.V."/>
        </authorList>
    </citation>
    <scope>NUCLEOTIDE SEQUENCE [LARGE SCALE GENOMIC DNA]</scope>
    <source>
        <strain evidence="2 3">CBS 494.80</strain>
    </source>
</reference>
<name>A0ABR4CQK4_9HELO</name>
<protein>
    <submittedName>
        <fullName evidence="2">Uncharacterized protein</fullName>
    </submittedName>
</protein>
<comment type="caution">
    <text evidence="2">The sequence shown here is derived from an EMBL/GenBank/DDBJ whole genome shotgun (WGS) entry which is preliminary data.</text>
</comment>
<organism evidence="2 3">
    <name type="scientific">Oculimacula yallundae</name>
    <dbReference type="NCBI Taxonomy" id="86028"/>
    <lineage>
        <taxon>Eukaryota</taxon>
        <taxon>Fungi</taxon>
        <taxon>Dikarya</taxon>
        <taxon>Ascomycota</taxon>
        <taxon>Pezizomycotina</taxon>
        <taxon>Leotiomycetes</taxon>
        <taxon>Helotiales</taxon>
        <taxon>Ploettnerulaceae</taxon>
        <taxon>Oculimacula</taxon>
    </lineage>
</organism>
<accession>A0ABR4CQK4</accession>
<feature type="compositionally biased region" description="Basic and acidic residues" evidence="1">
    <location>
        <begin position="1"/>
        <end position="27"/>
    </location>
</feature>
<dbReference type="Proteomes" id="UP001595075">
    <property type="component" value="Unassembled WGS sequence"/>
</dbReference>
<feature type="region of interest" description="Disordered" evidence="1">
    <location>
        <begin position="1"/>
        <end position="128"/>
    </location>
</feature>
<sequence>MARAKHDQGSAERIARSRGANSREAKSAARAAKHNKSSSDQTGGDSGSGSGSGNGSGSGGGGGGSAEAWECPNNNRSGGRCSTQEPCLAHIPSWSINTVTLQQRQGEEREESRDKPRPPRNHSGSQPFTFQRSFSIFDSKAAVQNHLSRFRNRLAIKPAPHDAHVLSYQRPLLFPYFQLPSNYDMHAWVC</sequence>
<feature type="compositionally biased region" description="Gly residues" evidence="1">
    <location>
        <begin position="44"/>
        <end position="65"/>
    </location>
</feature>